<comment type="subcellular location">
    <subcellularLocation>
        <location evidence="1 9">Golgi apparatus membrane</location>
        <topology evidence="1 9">Single-pass type II membrane protein</topology>
    </subcellularLocation>
</comment>
<dbReference type="PANTHER" id="PTHR12137:SF63">
    <property type="entry name" value="CARBOHYDRATE SULFOTRANSFERASE"/>
    <property type="match status" value="1"/>
</dbReference>
<comment type="similarity">
    <text evidence="2 9">Belongs to the sulfotransferase 2 family.</text>
</comment>
<keyword evidence="3 9" id="KW-0808">Transferase</keyword>
<evidence type="ECO:0000256" key="10">
    <source>
        <dbReference type="SAM" id="MobiDB-lite"/>
    </source>
</evidence>
<dbReference type="GO" id="GO:0008146">
    <property type="term" value="F:sulfotransferase activity"/>
    <property type="evidence" value="ECO:0007669"/>
    <property type="project" value="InterPro"/>
</dbReference>
<dbReference type="EMBL" id="CAJPEV010002965">
    <property type="protein sequence ID" value="CAG0898549.1"/>
    <property type="molecule type" value="Genomic_DNA"/>
</dbReference>
<dbReference type="Pfam" id="PF03567">
    <property type="entry name" value="Sulfotransfer_2"/>
    <property type="match status" value="1"/>
</dbReference>
<keyword evidence="8 9" id="KW-0325">Glycoprotein</keyword>
<organism evidence="11">
    <name type="scientific">Darwinula stevensoni</name>
    <dbReference type="NCBI Taxonomy" id="69355"/>
    <lineage>
        <taxon>Eukaryota</taxon>
        <taxon>Metazoa</taxon>
        <taxon>Ecdysozoa</taxon>
        <taxon>Arthropoda</taxon>
        <taxon>Crustacea</taxon>
        <taxon>Oligostraca</taxon>
        <taxon>Ostracoda</taxon>
        <taxon>Podocopa</taxon>
        <taxon>Podocopida</taxon>
        <taxon>Darwinulocopina</taxon>
        <taxon>Darwinuloidea</taxon>
        <taxon>Darwinulidae</taxon>
        <taxon>Darwinula</taxon>
    </lineage>
</organism>
<evidence type="ECO:0000256" key="1">
    <source>
        <dbReference type="ARBA" id="ARBA00004323"/>
    </source>
</evidence>
<dbReference type="OrthoDB" id="2019940at2759"/>
<reference evidence="11" key="1">
    <citation type="submission" date="2020-11" db="EMBL/GenBank/DDBJ databases">
        <authorList>
            <person name="Tran Van P."/>
        </authorList>
    </citation>
    <scope>NUCLEOTIDE SEQUENCE</scope>
</reference>
<evidence type="ECO:0000313" key="11">
    <source>
        <dbReference type="EMBL" id="CAD7250617.1"/>
    </source>
</evidence>
<evidence type="ECO:0000256" key="3">
    <source>
        <dbReference type="ARBA" id="ARBA00022679"/>
    </source>
</evidence>
<gene>
    <name evidence="11" type="ORF">DSTB1V02_LOCUS10388</name>
</gene>
<evidence type="ECO:0000256" key="5">
    <source>
        <dbReference type="ARBA" id="ARBA00022989"/>
    </source>
</evidence>
<evidence type="ECO:0000256" key="4">
    <source>
        <dbReference type="ARBA" id="ARBA00022692"/>
    </source>
</evidence>
<evidence type="ECO:0000256" key="8">
    <source>
        <dbReference type="ARBA" id="ARBA00023180"/>
    </source>
</evidence>
<dbReference type="PANTHER" id="PTHR12137">
    <property type="entry name" value="CARBOHYDRATE SULFOTRANSFERASE"/>
    <property type="match status" value="1"/>
</dbReference>
<dbReference type="EMBL" id="LR902482">
    <property type="protein sequence ID" value="CAD7250617.1"/>
    <property type="molecule type" value="Genomic_DNA"/>
</dbReference>
<sequence length="413" mass="47916">MEDGACTIEAVRGNSSGANEAGLEVLVAAQPPASVRGIDECHARPRPHRVLTGMAAHRKLKNLLLLLFLLGSVFLLFLLTRPDPSVPVFQAVRPFRGLQVEEVDAHSLEPPRPSTEIPPDPPAEDIDTRTARRRERIAETCRRHDLGKHKRRPGLPDRTREPPFPNFHIFYFYPKERLAYCPIYKAGSTTWLWFMCQLAGVSNATLRSRQISEVARDTFPEVLLPWNARRLMEKSWSVMIVRHPFERILSAYRDKLENSSIGHEHGTLFYYERFGKNIVKRFRRENVTHPEPTFAEFVEYLTRTDLLLYSDEHWVPYYIQCTPCLLDFTFVIKLETFQEDMAGFLRKTGLDYEDVPRKHVTSTGPTGDVARKYFSTLSRDLMLRLYETYRIDLEMFEYSVQPYLQLFPDLTSS</sequence>
<feature type="region of interest" description="Disordered" evidence="10">
    <location>
        <begin position="103"/>
        <end position="126"/>
    </location>
</feature>
<protein>
    <recommendedName>
        <fullName evidence="9">Carbohydrate sulfotransferase</fullName>
        <ecNumber evidence="9">2.8.2.-</ecNumber>
    </recommendedName>
</protein>
<name>A0A7R9FPU8_9CRUS</name>
<dbReference type="InterPro" id="IPR018011">
    <property type="entry name" value="Carb_sulfotrans_8-10"/>
</dbReference>
<evidence type="ECO:0000256" key="6">
    <source>
        <dbReference type="ARBA" id="ARBA00023034"/>
    </source>
</evidence>
<dbReference type="GO" id="GO:0000139">
    <property type="term" value="C:Golgi membrane"/>
    <property type="evidence" value="ECO:0007669"/>
    <property type="project" value="UniProtKB-SubCell"/>
</dbReference>
<keyword evidence="6 9" id="KW-0333">Golgi apparatus</keyword>
<dbReference type="Proteomes" id="UP000677054">
    <property type="component" value="Unassembled WGS sequence"/>
</dbReference>
<proteinExistence type="inferred from homology"/>
<evidence type="ECO:0000256" key="7">
    <source>
        <dbReference type="ARBA" id="ARBA00023136"/>
    </source>
</evidence>
<accession>A0A7R9FPU8</accession>
<keyword evidence="7 9" id="KW-0472">Membrane</keyword>
<keyword evidence="9" id="KW-0119">Carbohydrate metabolism</keyword>
<dbReference type="AlphaFoldDB" id="A0A7R9FPU8"/>
<feature type="compositionally biased region" description="Pro residues" evidence="10">
    <location>
        <begin position="110"/>
        <end position="121"/>
    </location>
</feature>
<evidence type="ECO:0000313" key="12">
    <source>
        <dbReference type="Proteomes" id="UP000677054"/>
    </source>
</evidence>
<evidence type="ECO:0000256" key="9">
    <source>
        <dbReference type="RuleBase" id="RU364020"/>
    </source>
</evidence>
<evidence type="ECO:0000256" key="2">
    <source>
        <dbReference type="ARBA" id="ARBA00006339"/>
    </source>
</evidence>
<dbReference type="EC" id="2.8.2.-" evidence="9"/>
<feature type="transmembrane region" description="Helical" evidence="9">
    <location>
        <begin position="63"/>
        <end position="80"/>
    </location>
</feature>
<keyword evidence="12" id="KW-1185">Reference proteome</keyword>
<keyword evidence="9" id="KW-0735">Signal-anchor</keyword>
<keyword evidence="4 9" id="KW-0812">Transmembrane</keyword>
<dbReference type="GO" id="GO:0016051">
    <property type="term" value="P:carbohydrate biosynthetic process"/>
    <property type="evidence" value="ECO:0007669"/>
    <property type="project" value="InterPro"/>
</dbReference>
<keyword evidence="5 9" id="KW-1133">Transmembrane helix</keyword>
<dbReference type="InterPro" id="IPR005331">
    <property type="entry name" value="Sulfotransferase"/>
</dbReference>